<dbReference type="Gene3D" id="1.10.3720.10">
    <property type="entry name" value="MetI-like"/>
    <property type="match status" value="1"/>
</dbReference>
<keyword evidence="2 7" id="KW-0813">Transport</keyword>
<dbReference type="Pfam" id="PF00528">
    <property type="entry name" value="BPD_transp_1"/>
    <property type="match status" value="1"/>
</dbReference>
<keyword evidence="10" id="KW-1185">Reference proteome</keyword>
<evidence type="ECO:0000259" key="8">
    <source>
        <dbReference type="PROSITE" id="PS50928"/>
    </source>
</evidence>
<evidence type="ECO:0000313" key="9">
    <source>
        <dbReference type="EMBL" id="QIN84988.1"/>
    </source>
</evidence>
<dbReference type="KEGG" id="rub:GBA63_01805"/>
<feature type="transmembrane region" description="Helical" evidence="7">
    <location>
        <begin position="42"/>
        <end position="64"/>
    </location>
</feature>
<feature type="domain" description="ABC transmembrane type-1" evidence="8">
    <location>
        <begin position="38"/>
        <end position="228"/>
    </location>
</feature>
<dbReference type="SUPFAM" id="SSF161098">
    <property type="entry name" value="MetI-like"/>
    <property type="match status" value="1"/>
</dbReference>
<dbReference type="InterPro" id="IPR050901">
    <property type="entry name" value="BP-dep_ABC_trans_perm"/>
</dbReference>
<dbReference type="GO" id="GO:0005886">
    <property type="term" value="C:plasma membrane"/>
    <property type="evidence" value="ECO:0007669"/>
    <property type="project" value="UniProtKB-SubCell"/>
</dbReference>
<gene>
    <name evidence="9" type="ORF">GBA63_01805</name>
</gene>
<sequence length="243" mass="27220">MSLKVQRDVIATPPKFIFTPTLANYAEVLSRPDFLTPFKNSVIVTFGALFLSALIALPAAYALARMEFRGKEDLAFAFLSLRFAPELIILLPLFVIYQSFGLYDTYIGLILIYQLITFPLMVWMMRSFLEDVPRELEEAVQIDGGSWFTSFRMIITRIALPGLAASCVLSFIYAWNHFVFALVLASQRTQVITGGLLQFISFEQIQWGSMAAGVMLAIVPEFVIAVFALRYMIRGLTAGTVKG</sequence>
<evidence type="ECO:0000256" key="2">
    <source>
        <dbReference type="ARBA" id="ARBA00022448"/>
    </source>
</evidence>
<dbReference type="InterPro" id="IPR000515">
    <property type="entry name" value="MetI-like"/>
</dbReference>
<evidence type="ECO:0000256" key="6">
    <source>
        <dbReference type="ARBA" id="ARBA00023136"/>
    </source>
</evidence>
<dbReference type="AlphaFoldDB" id="A0A6G8QEX0"/>
<comment type="similarity">
    <text evidence="7">Belongs to the binding-protein-dependent transport system permease family.</text>
</comment>
<evidence type="ECO:0000256" key="1">
    <source>
        <dbReference type="ARBA" id="ARBA00004651"/>
    </source>
</evidence>
<organism evidence="9 10">
    <name type="scientific">Rubrobacter tropicus</name>
    <dbReference type="NCBI Taxonomy" id="2653851"/>
    <lineage>
        <taxon>Bacteria</taxon>
        <taxon>Bacillati</taxon>
        <taxon>Actinomycetota</taxon>
        <taxon>Rubrobacteria</taxon>
        <taxon>Rubrobacterales</taxon>
        <taxon>Rubrobacteraceae</taxon>
        <taxon>Rubrobacter</taxon>
    </lineage>
</organism>
<feature type="transmembrane region" description="Helical" evidence="7">
    <location>
        <begin position="76"/>
        <end position="100"/>
    </location>
</feature>
<dbReference type="GO" id="GO:0055085">
    <property type="term" value="P:transmembrane transport"/>
    <property type="evidence" value="ECO:0007669"/>
    <property type="project" value="InterPro"/>
</dbReference>
<dbReference type="PROSITE" id="PS50928">
    <property type="entry name" value="ABC_TM1"/>
    <property type="match status" value="1"/>
</dbReference>
<dbReference type="PANTHER" id="PTHR32243:SF18">
    <property type="entry name" value="INNER MEMBRANE ABC TRANSPORTER PERMEASE PROTEIN YCJP"/>
    <property type="match status" value="1"/>
</dbReference>
<evidence type="ECO:0000256" key="4">
    <source>
        <dbReference type="ARBA" id="ARBA00022692"/>
    </source>
</evidence>
<keyword evidence="3" id="KW-1003">Cell membrane</keyword>
<dbReference type="Proteomes" id="UP000501452">
    <property type="component" value="Chromosome"/>
</dbReference>
<accession>A0A6G8QEX0</accession>
<evidence type="ECO:0000256" key="7">
    <source>
        <dbReference type="RuleBase" id="RU363032"/>
    </source>
</evidence>
<evidence type="ECO:0000256" key="5">
    <source>
        <dbReference type="ARBA" id="ARBA00022989"/>
    </source>
</evidence>
<dbReference type="PANTHER" id="PTHR32243">
    <property type="entry name" value="MALTOSE TRANSPORT SYSTEM PERMEASE-RELATED"/>
    <property type="match status" value="1"/>
</dbReference>
<keyword evidence="6 7" id="KW-0472">Membrane</keyword>
<feature type="transmembrane region" description="Helical" evidence="7">
    <location>
        <begin position="106"/>
        <end position="125"/>
    </location>
</feature>
<keyword evidence="5 7" id="KW-1133">Transmembrane helix</keyword>
<feature type="transmembrane region" description="Helical" evidence="7">
    <location>
        <begin position="158"/>
        <end position="185"/>
    </location>
</feature>
<dbReference type="InterPro" id="IPR035906">
    <property type="entry name" value="MetI-like_sf"/>
</dbReference>
<reference evidence="9 10" key="1">
    <citation type="submission" date="2019-10" db="EMBL/GenBank/DDBJ databases">
        <title>Rubrobacter sp nov SCSIO 52090 isolated from a deep-sea sediment in the South China Sea.</title>
        <authorList>
            <person name="Chen R.W."/>
        </authorList>
    </citation>
    <scope>NUCLEOTIDE SEQUENCE [LARGE SCALE GENOMIC DNA]</scope>
    <source>
        <strain evidence="9 10">SCSIO 52909</strain>
    </source>
</reference>
<comment type="subcellular location">
    <subcellularLocation>
        <location evidence="1 7">Cell membrane</location>
        <topology evidence="1 7">Multi-pass membrane protein</topology>
    </subcellularLocation>
</comment>
<feature type="transmembrane region" description="Helical" evidence="7">
    <location>
        <begin position="205"/>
        <end position="229"/>
    </location>
</feature>
<keyword evidence="4 7" id="KW-0812">Transmembrane</keyword>
<evidence type="ECO:0000313" key="10">
    <source>
        <dbReference type="Proteomes" id="UP000501452"/>
    </source>
</evidence>
<dbReference type="EMBL" id="CP045119">
    <property type="protein sequence ID" value="QIN84988.1"/>
    <property type="molecule type" value="Genomic_DNA"/>
</dbReference>
<proteinExistence type="inferred from homology"/>
<dbReference type="CDD" id="cd06261">
    <property type="entry name" value="TM_PBP2"/>
    <property type="match status" value="1"/>
</dbReference>
<evidence type="ECO:0000256" key="3">
    <source>
        <dbReference type="ARBA" id="ARBA00022475"/>
    </source>
</evidence>
<name>A0A6G8QEX0_9ACTN</name>
<protein>
    <submittedName>
        <fullName evidence="9">ABC transporter permease subunit</fullName>
    </submittedName>
</protein>